<dbReference type="EMBL" id="JBEPCV010000045">
    <property type="protein sequence ID" value="MER6908442.1"/>
    <property type="molecule type" value="Genomic_DNA"/>
</dbReference>
<dbReference type="InterPro" id="IPR050177">
    <property type="entry name" value="Lipid_A_modif_metabolic_enz"/>
</dbReference>
<dbReference type="Proteomes" id="UP001490330">
    <property type="component" value="Unassembled WGS sequence"/>
</dbReference>
<evidence type="ECO:0000313" key="2">
    <source>
        <dbReference type="EMBL" id="MER6908442.1"/>
    </source>
</evidence>
<dbReference type="Gene3D" id="3.40.50.720">
    <property type="entry name" value="NAD(P)-binding Rossmann-like Domain"/>
    <property type="match status" value="1"/>
</dbReference>
<proteinExistence type="predicted"/>
<feature type="domain" description="NAD-dependent epimerase/dehydratase" evidence="1">
    <location>
        <begin position="7"/>
        <end position="216"/>
    </location>
</feature>
<dbReference type="PANTHER" id="PTHR43245">
    <property type="entry name" value="BIFUNCTIONAL POLYMYXIN RESISTANCE PROTEIN ARNA"/>
    <property type="match status" value="1"/>
</dbReference>
<organism evidence="2 3">
    <name type="scientific">Streptomyces flaveolus</name>
    <dbReference type="NCBI Taxonomy" id="67297"/>
    <lineage>
        <taxon>Bacteria</taxon>
        <taxon>Bacillati</taxon>
        <taxon>Actinomycetota</taxon>
        <taxon>Actinomycetes</taxon>
        <taxon>Kitasatosporales</taxon>
        <taxon>Streptomycetaceae</taxon>
        <taxon>Streptomyces</taxon>
    </lineage>
</organism>
<keyword evidence="3" id="KW-1185">Reference proteome</keyword>
<sequence>MSPPLRVVITGATGFIGSAALRELARSRRSRGTGVGPLVIRALGRREPDTSLIDEWVYADLTQPETLAGACSEADVLLHLASFVGSDPDMCERVNTVGTAVLMDDAVRCGIERVVHLSTAAVYGPGPHRGTTVGELAPAPVSAVSRSRLAGEAHALAAGADVLRTGLVVGEGDRWVIPAVAKLFDAVPGLWDGGRARVSMIAVEDLARLVVSLVGTGRPSRNRVFHACHPAPLSCGELLRGLARLELLPSLPEVGELSWQECLRQLRSADCGVSERQFALVARDNWFDSEDIWRVAGCSPGHGPLRSIEEAAPWYRSLMSARTVTP</sequence>
<name>A0ABV1VPN8_9ACTN</name>
<evidence type="ECO:0000313" key="3">
    <source>
        <dbReference type="Proteomes" id="UP001490330"/>
    </source>
</evidence>
<reference evidence="2 3" key="1">
    <citation type="submission" date="2024-06" db="EMBL/GenBank/DDBJ databases">
        <title>The Natural Products Discovery Center: Release of the First 8490 Sequenced Strains for Exploring Actinobacteria Biosynthetic Diversity.</title>
        <authorList>
            <person name="Kalkreuter E."/>
            <person name="Kautsar S.A."/>
            <person name="Yang D."/>
            <person name="Bader C.D."/>
            <person name="Teijaro C.N."/>
            <person name="Fluegel L."/>
            <person name="Davis C.M."/>
            <person name="Simpson J.R."/>
            <person name="Lauterbach L."/>
            <person name="Steele A.D."/>
            <person name="Gui C."/>
            <person name="Meng S."/>
            <person name="Li G."/>
            <person name="Viehrig K."/>
            <person name="Ye F."/>
            <person name="Su P."/>
            <person name="Kiefer A.F."/>
            <person name="Nichols A."/>
            <person name="Cepeda A.J."/>
            <person name="Yan W."/>
            <person name="Fan B."/>
            <person name="Jiang Y."/>
            <person name="Adhikari A."/>
            <person name="Zheng C.-J."/>
            <person name="Schuster L."/>
            <person name="Cowan T.M."/>
            <person name="Smanski M.J."/>
            <person name="Chevrette M.G."/>
            <person name="De Carvalho L.P.S."/>
            <person name="Shen B."/>
        </authorList>
    </citation>
    <scope>NUCLEOTIDE SEQUENCE [LARGE SCALE GENOMIC DNA]</scope>
    <source>
        <strain evidence="2 3">NPDC000632</strain>
    </source>
</reference>
<dbReference type="InterPro" id="IPR001509">
    <property type="entry name" value="Epimerase_deHydtase"/>
</dbReference>
<dbReference type="Pfam" id="PF01370">
    <property type="entry name" value="Epimerase"/>
    <property type="match status" value="1"/>
</dbReference>
<comment type="caution">
    <text evidence="2">The sequence shown here is derived from an EMBL/GenBank/DDBJ whole genome shotgun (WGS) entry which is preliminary data.</text>
</comment>
<evidence type="ECO:0000259" key="1">
    <source>
        <dbReference type="Pfam" id="PF01370"/>
    </source>
</evidence>
<protein>
    <submittedName>
        <fullName evidence="2">NAD-dependent epimerase/dehydratase family protein</fullName>
    </submittedName>
</protein>
<accession>A0ABV1VPN8</accession>
<dbReference type="RefSeq" id="WP_350721962.1">
    <property type="nucleotide sequence ID" value="NZ_JBEPCO010000033.1"/>
</dbReference>
<dbReference type="InterPro" id="IPR036291">
    <property type="entry name" value="NAD(P)-bd_dom_sf"/>
</dbReference>
<dbReference type="SUPFAM" id="SSF51735">
    <property type="entry name" value="NAD(P)-binding Rossmann-fold domains"/>
    <property type="match status" value="1"/>
</dbReference>
<gene>
    <name evidence="2" type="ORF">ABT322_32850</name>
</gene>